<evidence type="ECO:0000256" key="2">
    <source>
        <dbReference type="ARBA" id="ARBA00022679"/>
    </source>
</evidence>
<sequence>MNRQNSTHEMHPDPAEFIRANMRIATVPSVPEIRLYSAHPASGLWRLAADADEAGEDPAPPYWAYQWAGGLVLARHILDRPETVRGRRVLDLGAGSGLVGIAAAKAGARSVLAAETDRNGVAAIRLNAEFNDVHVSTAAADLTGGAAPDVDLVLVGDLFYAADLASRVTAFLDRCVVQGIDVLVGDPGRAHLPHTRLRLVAEHAVADVGTGSAVALKPSAVFSFG</sequence>
<name>A0ABR6KV64_9HYPH</name>
<dbReference type="CDD" id="cd02440">
    <property type="entry name" value="AdoMet_MTases"/>
    <property type="match status" value="1"/>
</dbReference>
<organism evidence="3 4">
    <name type="scientific">Aminobacter niigataensis</name>
    <dbReference type="NCBI Taxonomy" id="83265"/>
    <lineage>
        <taxon>Bacteria</taxon>
        <taxon>Pseudomonadati</taxon>
        <taxon>Pseudomonadota</taxon>
        <taxon>Alphaproteobacteria</taxon>
        <taxon>Hyphomicrobiales</taxon>
        <taxon>Phyllobacteriaceae</taxon>
        <taxon>Aminobacter</taxon>
    </lineage>
</organism>
<dbReference type="Pfam" id="PF06325">
    <property type="entry name" value="PrmA"/>
    <property type="match status" value="1"/>
</dbReference>
<keyword evidence="2" id="KW-0808">Transferase</keyword>
<keyword evidence="4" id="KW-1185">Reference proteome</keyword>
<proteinExistence type="predicted"/>
<dbReference type="Proteomes" id="UP000539538">
    <property type="component" value="Unassembled WGS sequence"/>
</dbReference>
<evidence type="ECO:0000313" key="3">
    <source>
        <dbReference type="EMBL" id="MBB4648372.1"/>
    </source>
</evidence>
<accession>A0ABR6KV64</accession>
<gene>
    <name evidence="3" type="ORF">GGQ99_000094</name>
</gene>
<dbReference type="InterPro" id="IPR050078">
    <property type="entry name" value="Ribosomal_L11_MeTrfase_PrmA"/>
</dbReference>
<dbReference type="Gene3D" id="3.40.50.150">
    <property type="entry name" value="Vaccinia Virus protein VP39"/>
    <property type="match status" value="1"/>
</dbReference>
<protein>
    <submittedName>
        <fullName evidence="3">Nicotinamide N-methyase</fullName>
    </submittedName>
</protein>
<dbReference type="EMBL" id="JACHOT010000001">
    <property type="protein sequence ID" value="MBB4648372.1"/>
    <property type="molecule type" value="Genomic_DNA"/>
</dbReference>
<evidence type="ECO:0000256" key="1">
    <source>
        <dbReference type="ARBA" id="ARBA00022603"/>
    </source>
</evidence>
<dbReference type="SUPFAM" id="SSF53335">
    <property type="entry name" value="S-adenosyl-L-methionine-dependent methyltransferases"/>
    <property type="match status" value="1"/>
</dbReference>
<keyword evidence="1" id="KW-0489">Methyltransferase</keyword>
<reference evidence="3 4" key="1">
    <citation type="submission" date="2020-08" db="EMBL/GenBank/DDBJ databases">
        <title>Genomic Encyclopedia of Type Strains, Phase IV (KMG-IV): sequencing the most valuable type-strain genomes for metagenomic binning, comparative biology and taxonomic classification.</title>
        <authorList>
            <person name="Goeker M."/>
        </authorList>
    </citation>
    <scope>NUCLEOTIDE SEQUENCE [LARGE SCALE GENOMIC DNA]</scope>
    <source>
        <strain evidence="3 4">DSM 7050</strain>
    </source>
</reference>
<evidence type="ECO:0000313" key="4">
    <source>
        <dbReference type="Proteomes" id="UP000539538"/>
    </source>
</evidence>
<dbReference type="PANTHER" id="PTHR43648:SF1">
    <property type="entry name" value="ELECTRON TRANSFER FLAVOPROTEIN BETA SUBUNIT LYSINE METHYLTRANSFERASE"/>
    <property type="match status" value="1"/>
</dbReference>
<comment type="caution">
    <text evidence="3">The sequence shown here is derived from an EMBL/GenBank/DDBJ whole genome shotgun (WGS) entry which is preliminary data.</text>
</comment>
<dbReference type="InterPro" id="IPR029063">
    <property type="entry name" value="SAM-dependent_MTases_sf"/>
</dbReference>
<dbReference type="PANTHER" id="PTHR43648">
    <property type="entry name" value="ELECTRON TRANSFER FLAVOPROTEIN BETA SUBUNIT LYSINE METHYLTRANSFERASE"/>
    <property type="match status" value="1"/>
</dbReference>